<organism evidence="8 9">
    <name type="scientific">Clostridium acidisoli DSM 12555</name>
    <dbReference type="NCBI Taxonomy" id="1121291"/>
    <lineage>
        <taxon>Bacteria</taxon>
        <taxon>Bacillati</taxon>
        <taxon>Bacillota</taxon>
        <taxon>Clostridia</taxon>
        <taxon>Eubacteriales</taxon>
        <taxon>Clostridiaceae</taxon>
        <taxon>Clostridium</taxon>
    </lineage>
</organism>
<evidence type="ECO:0000256" key="4">
    <source>
        <dbReference type="SAM" id="Coils"/>
    </source>
</evidence>
<dbReference type="PROSITE" id="PS50111">
    <property type="entry name" value="CHEMOTAXIS_TRANSDUC_2"/>
    <property type="match status" value="1"/>
</dbReference>
<evidence type="ECO:0000256" key="1">
    <source>
        <dbReference type="ARBA" id="ARBA00023224"/>
    </source>
</evidence>
<dbReference type="OrthoDB" id="107771at2"/>
<dbReference type="PRINTS" id="PR00260">
    <property type="entry name" value="CHEMTRNSDUCR"/>
</dbReference>
<dbReference type="GO" id="GO:0006935">
    <property type="term" value="P:chemotaxis"/>
    <property type="evidence" value="ECO:0007669"/>
    <property type="project" value="InterPro"/>
</dbReference>
<dbReference type="Pfam" id="PF00672">
    <property type="entry name" value="HAMP"/>
    <property type="match status" value="1"/>
</dbReference>
<evidence type="ECO:0000259" key="7">
    <source>
        <dbReference type="PROSITE" id="PS50885"/>
    </source>
</evidence>
<name>A0A1W1XNC3_9CLOT</name>
<reference evidence="8 9" key="1">
    <citation type="submission" date="2017-04" db="EMBL/GenBank/DDBJ databases">
        <authorList>
            <person name="Afonso C.L."/>
            <person name="Miller P.J."/>
            <person name="Scott M.A."/>
            <person name="Spackman E."/>
            <person name="Goraichik I."/>
            <person name="Dimitrov K.M."/>
            <person name="Suarez D.L."/>
            <person name="Swayne D.E."/>
        </authorList>
    </citation>
    <scope>NUCLEOTIDE SEQUENCE [LARGE SCALE GENOMIC DNA]</scope>
    <source>
        <strain evidence="8 9">DSM 12555</strain>
    </source>
</reference>
<dbReference type="PROSITE" id="PS50885">
    <property type="entry name" value="HAMP"/>
    <property type="match status" value="1"/>
</dbReference>
<dbReference type="InterPro" id="IPR024478">
    <property type="entry name" value="HlyB_4HB_MCP"/>
</dbReference>
<dbReference type="SMART" id="SM00283">
    <property type="entry name" value="MA"/>
    <property type="match status" value="1"/>
</dbReference>
<evidence type="ECO:0000256" key="5">
    <source>
        <dbReference type="SAM" id="Phobius"/>
    </source>
</evidence>
<keyword evidence="4" id="KW-0175">Coiled coil</keyword>
<dbReference type="PROSITE" id="PS51257">
    <property type="entry name" value="PROKAR_LIPOPROTEIN"/>
    <property type="match status" value="1"/>
</dbReference>
<dbReference type="RefSeq" id="WP_084116262.1">
    <property type="nucleotide sequence ID" value="NZ_FWXH01000009.1"/>
</dbReference>
<dbReference type="GO" id="GO:0007165">
    <property type="term" value="P:signal transduction"/>
    <property type="evidence" value="ECO:0007669"/>
    <property type="project" value="UniProtKB-KW"/>
</dbReference>
<keyword evidence="9" id="KW-1185">Reference proteome</keyword>
<dbReference type="Proteomes" id="UP000192468">
    <property type="component" value="Unassembled WGS sequence"/>
</dbReference>
<keyword evidence="5" id="KW-1133">Transmembrane helix</keyword>
<evidence type="ECO:0000256" key="3">
    <source>
        <dbReference type="PROSITE-ProRule" id="PRU00284"/>
    </source>
</evidence>
<dbReference type="SMART" id="SM00304">
    <property type="entry name" value="HAMP"/>
    <property type="match status" value="2"/>
</dbReference>
<dbReference type="InterPro" id="IPR004089">
    <property type="entry name" value="MCPsignal_dom"/>
</dbReference>
<sequence>MNFFKNIKISKKISLLSASFLFFIIIIGCISITEIAKVNGKLMQLNNSRVAPIIELENIKNDVEYIKSQSVSIMDSSDDSSKENIQNNIKAREKAINNKLSKYKNNSDFKTVISNYNKYIAAMDTFTKNQSLKTNNQGNQPPVQGAVPNGGNSDMSNFDTTKTNLNSSLDKIINSHVAAAKQTYSDSETEFKNMIIRFAILLLLCILVMIILSAFIIKSIIVPVNKVTMKLKEISENNGDLTQRINYNSRDEIGQLSENFDKFMSKLQKIIGEVAESANTISSSTKELHRSSGVSVKSLEGISNTVVKIAEDTSDSAAAIEETNASLSEATNFSIATSSASRNTTKNSINVKEAAEESAVKISEITGTITEIASSSKEVSTIMRDLNVSSKKIGEIIEIITSISEQTNLLALNAAIEAARAGEAGRGFNVVADEIRKLADESSNAAKEIATLIEENQLKSSSAVFSVEQVEQKVLVGVNKADEVKIGIKNIIKNIHEIAEQIEEIDRSNEQQVNITKEIEKAIENIADSSNKMADGTENISSNIQDQLVTMNEIEKTTENLSEMSEKLKKITLGFTV</sequence>
<protein>
    <submittedName>
        <fullName evidence="8">Methyl-accepting chemotaxis protein</fullName>
    </submittedName>
</protein>
<evidence type="ECO:0000313" key="9">
    <source>
        <dbReference type="Proteomes" id="UP000192468"/>
    </source>
</evidence>
<keyword evidence="5" id="KW-0472">Membrane</keyword>
<dbReference type="Pfam" id="PF12729">
    <property type="entry name" value="4HB_MCP_1"/>
    <property type="match status" value="1"/>
</dbReference>
<dbReference type="PANTHER" id="PTHR32089:SF112">
    <property type="entry name" value="LYSOZYME-LIKE PROTEIN-RELATED"/>
    <property type="match status" value="1"/>
</dbReference>
<evidence type="ECO:0000256" key="2">
    <source>
        <dbReference type="ARBA" id="ARBA00029447"/>
    </source>
</evidence>
<feature type="domain" description="HAMP" evidence="7">
    <location>
        <begin position="218"/>
        <end position="272"/>
    </location>
</feature>
<feature type="transmembrane region" description="Helical" evidence="5">
    <location>
        <begin position="195"/>
        <end position="217"/>
    </location>
</feature>
<dbReference type="GO" id="GO:0004888">
    <property type="term" value="F:transmembrane signaling receptor activity"/>
    <property type="evidence" value="ECO:0007669"/>
    <property type="project" value="InterPro"/>
</dbReference>
<dbReference type="PANTHER" id="PTHR32089">
    <property type="entry name" value="METHYL-ACCEPTING CHEMOTAXIS PROTEIN MCPB"/>
    <property type="match status" value="1"/>
</dbReference>
<dbReference type="Pfam" id="PF00015">
    <property type="entry name" value="MCPsignal"/>
    <property type="match status" value="1"/>
</dbReference>
<dbReference type="EMBL" id="FWXH01000009">
    <property type="protein sequence ID" value="SMC25384.1"/>
    <property type="molecule type" value="Genomic_DNA"/>
</dbReference>
<comment type="similarity">
    <text evidence="2">Belongs to the methyl-accepting chemotaxis (MCP) protein family.</text>
</comment>
<dbReference type="InterPro" id="IPR004090">
    <property type="entry name" value="Chemotax_Me-accpt_rcpt"/>
</dbReference>
<evidence type="ECO:0000313" key="8">
    <source>
        <dbReference type="EMBL" id="SMC25384.1"/>
    </source>
</evidence>
<dbReference type="Gene3D" id="6.10.340.10">
    <property type="match status" value="1"/>
</dbReference>
<dbReference type="InterPro" id="IPR003660">
    <property type="entry name" value="HAMP_dom"/>
</dbReference>
<keyword evidence="5" id="KW-0812">Transmembrane</keyword>
<dbReference type="SUPFAM" id="SSF58104">
    <property type="entry name" value="Methyl-accepting chemotaxis protein (MCP) signaling domain"/>
    <property type="match status" value="1"/>
</dbReference>
<dbReference type="Gene3D" id="1.10.287.950">
    <property type="entry name" value="Methyl-accepting chemotaxis protein"/>
    <property type="match status" value="1"/>
</dbReference>
<feature type="coiled-coil region" evidence="4">
    <location>
        <begin position="488"/>
        <end position="525"/>
    </location>
</feature>
<evidence type="ECO:0000259" key="6">
    <source>
        <dbReference type="PROSITE" id="PS50111"/>
    </source>
</evidence>
<dbReference type="STRING" id="1121291.SAMN02745134_02433"/>
<dbReference type="AlphaFoldDB" id="A0A1W1XNC3"/>
<keyword evidence="1 3" id="KW-0807">Transducer</keyword>
<feature type="domain" description="Methyl-accepting transducer" evidence="6">
    <location>
        <begin position="291"/>
        <end position="527"/>
    </location>
</feature>
<dbReference type="GO" id="GO:0016020">
    <property type="term" value="C:membrane"/>
    <property type="evidence" value="ECO:0007669"/>
    <property type="project" value="InterPro"/>
</dbReference>
<gene>
    <name evidence="8" type="ORF">SAMN02745134_02433</name>
</gene>
<proteinExistence type="inferred from homology"/>
<accession>A0A1W1XNC3</accession>
<dbReference type="CDD" id="cd06225">
    <property type="entry name" value="HAMP"/>
    <property type="match status" value="1"/>
</dbReference>
<feature type="transmembrane region" description="Helical" evidence="5">
    <location>
        <begin position="13"/>
        <end position="33"/>
    </location>
</feature>